<proteinExistence type="predicted"/>
<name>A0AAV4BWN3_9GAST</name>
<keyword evidence="3" id="KW-1185">Reference proteome</keyword>
<accession>A0AAV4BWN3</accession>
<feature type="region of interest" description="Disordered" evidence="1">
    <location>
        <begin position="1"/>
        <end position="134"/>
    </location>
</feature>
<evidence type="ECO:0000313" key="2">
    <source>
        <dbReference type="EMBL" id="GFO23750.1"/>
    </source>
</evidence>
<protein>
    <submittedName>
        <fullName evidence="2">Uncharacterized protein</fullName>
    </submittedName>
</protein>
<dbReference type="EMBL" id="BLXT01005528">
    <property type="protein sequence ID" value="GFO23750.1"/>
    <property type="molecule type" value="Genomic_DNA"/>
</dbReference>
<comment type="caution">
    <text evidence="2">The sequence shown here is derived from an EMBL/GenBank/DDBJ whole genome shotgun (WGS) entry which is preliminary data.</text>
</comment>
<evidence type="ECO:0000313" key="3">
    <source>
        <dbReference type="Proteomes" id="UP000735302"/>
    </source>
</evidence>
<gene>
    <name evidence="2" type="ORF">PoB_005025500</name>
</gene>
<evidence type="ECO:0000256" key="1">
    <source>
        <dbReference type="SAM" id="MobiDB-lite"/>
    </source>
</evidence>
<reference evidence="2 3" key="1">
    <citation type="journal article" date="2021" name="Elife">
        <title>Chloroplast acquisition without the gene transfer in kleptoplastic sea slugs, Plakobranchus ocellatus.</title>
        <authorList>
            <person name="Maeda T."/>
            <person name="Takahashi S."/>
            <person name="Yoshida T."/>
            <person name="Shimamura S."/>
            <person name="Takaki Y."/>
            <person name="Nagai Y."/>
            <person name="Toyoda A."/>
            <person name="Suzuki Y."/>
            <person name="Arimoto A."/>
            <person name="Ishii H."/>
            <person name="Satoh N."/>
            <person name="Nishiyama T."/>
            <person name="Hasebe M."/>
            <person name="Maruyama T."/>
            <person name="Minagawa J."/>
            <person name="Obokata J."/>
            <person name="Shigenobu S."/>
        </authorList>
    </citation>
    <scope>NUCLEOTIDE SEQUENCE [LARGE SCALE GENOMIC DNA]</scope>
</reference>
<feature type="compositionally biased region" description="Basic and acidic residues" evidence="1">
    <location>
        <begin position="27"/>
        <end position="36"/>
    </location>
</feature>
<feature type="compositionally biased region" description="Basic residues" evidence="1">
    <location>
        <begin position="42"/>
        <end position="51"/>
    </location>
</feature>
<sequence length="134" mass="15159">MPRRRSWYGRRNLFGGGRNHSNRGRNRNSETDESDRTPIAARTRRNVRFFRYRREGERASQPADVGDPSSAPEPAQTLASINKRDKEGCRDVSYAELRCDTESSQSSTGHRLSRGLHGLVKSKSPHCSGLAYTH</sequence>
<dbReference type="AlphaFoldDB" id="A0AAV4BWN3"/>
<dbReference type="Proteomes" id="UP000735302">
    <property type="component" value="Unassembled WGS sequence"/>
</dbReference>
<organism evidence="2 3">
    <name type="scientific">Plakobranchus ocellatus</name>
    <dbReference type="NCBI Taxonomy" id="259542"/>
    <lineage>
        <taxon>Eukaryota</taxon>
        <taxon>Metazoa</taxon>
        <taxon>Spiralia</taxon>
        <taxon>Lophotrochozoa</taxon>
        <taxon>Mollusca</taxon>
        <taxon>Gastropoda</taxon>
        <taxon>Heterobranchia</taxon>
        <taxon>Euthyneura</taxon>
        <taxon>Panpulmonata</taxon>
        <taxon>Sacoglossa</taxon>
        <taxon>Placobranchoidea</taxon>
        <taxon>Plakobranchidae</taxon>
        <taxon>Plakobranchus</taxon>
    </lineage>
</organism>